<dbReference type="GO" id="GO:0030674">
    <property type="term" value="F:protein-macromolecule adaptor activity"/>
    <property type="evidence" value="ECO:0007669"/>
    <property type="project" value="TreeGrafter"/>
</dbReference>
<dbReference type="InterPro" id="IPR007243">
    <property type="entry name" value="Atg6/Beclin"/>
</dbReference>
<dbReference type="PANTHER" id="PTHR12768">
    <property type="entry name" value="BECLIN 1"/>
    <property type="match status" value="1"/>
</dbReference>
<dbReference type="GO" id="GO:0034272">
    <property type="term" value="C:phosphatidylinositol 3-kinase complex, class III, type II"/>
    <property type="evidence" value="ECO:0007669"/>
    <property type="project" value="TreeGrafter"/>
</dbReference>
<dbReference type="GO" id="GO:0000407">
    <property type="term" value="C:phagophore assembly site"/>
    <property type="evidence" value="ECO:0007669"/>
    <property type="project" value="TreeGrafter"/>
</dbReference>
<dbReference type="STRING" id="401625.A0A0P1B8B7"/>
<evidence type="ECO:0000256" key="2">
    <source>
        <dbReference type="SAM" id="Coils"/>
    </source>
</evidence>
<evidence type="ECO:0000259" key="3">
    <source>
        <dbReference type="Pfam" id="PF04111"/>
    </source>
</evidence>
<keyword evidence="6" id="KW-1185">Reference proteome</keyword>
<feature type="domain" description="Atg6/beclin coiled-coil" evidence="4">
    <location>
        <begin position="86"/>
        <end position="219"/>
    </location>
</feature>
<dbReference type="OrthoDB" id="20368at2759"/>
<evidence type="ECO:0000313" key="5">
    <source>
        <dbReference type="EMBL" id="CEH11745.1"/>
    </source>
</evidence>
<dbReference type="InterPro" id="IPR041691">
    <property type="entry name" value="Atg6/beclin_CC"/>
</dbReference>
<dbReference type="GO" id="GO:0000423">
    <property type="term" value="P:mitophagy"/>
    <property type="evidence" value="ECO:0007669"/>
    <property type="project" value="TreeGrafter"/>
</dbReference>
<dbReference type="GO" id="GO:0034271">
    <property type="term" value="C:phosphatidylinositol 3-kinase complex, class III, type I"/>
    <property type="evidence" value="ECO:0007669"/>
    <property type="project" value="TreeGrafter"/>
</dbReference>
<evidence type="ECO:0000313" key="6">
    <source>
        <dbReference type="Proteomes" id="UP000054845"/>
    </source>
</evidence>
<reference evidence="5 6" key="1">
    <citation type="submission" date="2014-09" db="EMBL/GenBank/DDBJ databases">
        <authorList>
            <person name="Magalhaes I.L.F."/>
            <person name="Oliveira U."/>
            <person name="Santos F.R."/>
            <person name="Vidigal T.H.D.A."/>
            <person name="Brescovit A.D."/>
            <person name="Santos A.J."/>
        </authorList>
    </citation>
    <scope>NUCLEOTIDE SEQUENCE [LARGE SCALE GENOMIC DNA]</scope>
</reference>
<proteinExistence type="inferred from homology"/>
<dbReference type="GO" id="GO:0000045">
    <property type="term" value="P:autophagosome assembly"/>
    <property type="evidence" value="ECO:0007669"/>
    <property type="project" value="TreeGrafter"/>
</dbReference>
<dbReference type="InterPro" id="IPR038274">
    <property type="entry name" value="Atg6/Beclin_C_sf"/>
</dbReference>
<sequence length="403" mass="44459">MPSVSCQKCHQNVALPASTTSASGGLAASAWGIISSADRQLHALAAGDNDDATSSSQPNLSAPLTHKLLLQSALKDILTAPRLNHPLCKECTDLLVRIMKEETEEIRSERDALNRFVKEMSEHQDREEGDEEEDEMYAGQSIEELERQSKLATDELRAADAERVQVEEEIAALDREEAELEAEEEAFCAQHSNLLLELSAVSAQRDSLRTSISLDAAQLSRLQQTNPYNDAFSIGHSGGFATINGLRLGKLPNAHVDWKEINAAWGQTALLLDVLARKVGVQFTDYHLIPKGSFSTVKKASGDEAVYELYGTGDWQIGRLLAPQSRRFDHAMVAFLELLRQLAAAACASDPELRLPHAISKDRIGEASIRLHFGSEETWTRALRHVLLTLKVLLSWACRRTDD</sequence>
<organism evidence="5 6">
    <name type="scientific">Ceraceosorus bombacis</name>
    <dbReference type="NCBI Taxonomy" id="401625"/>
    <lineage>
        <taxon>Eukaryota</taxon>
        <taxon>Fungi</taxon>
        <taxon>Dikarya</taxon>
        <taxon>Basidiomycota</taxon>
        <taxon>Ustilaginomycotina</taxon>
        <taxon>Exobasidiomycetes</taxon>
        <taxon>Ceraceosorales</taxon>
        <taxon>Ceraceosoraceae</taxon>
        <taxon>Ceraceosorus</taxon>
    </lineage>
</organism>
<dbReference type="Pfam" id="PF17675">
    <property type="entry name" value="APG6_N"/>
    <property type="match status" value="1"/>
</dbReference>
<dbReference type="PANTHER" id="PTHR12768:SF4">
    <property type="entry name" value="BECLIN-1"/>
    <property type="match status" value="1"/>
</dbReference>
<evidence type="ECO:0000256" key="1">
    <source>
        <dbReference type="ARBA" id="ARBA00005965"/>
    </source>
</evidence>
<dbReference type="Pfam" id="PF04111">
    <property type="entry name" value="APG6"/>
    <property type="match status" value="1"/>
</dbReference>
<comment type="similarity">
    <text evidence="1">Belongs to the beclin family.</text>
</comment>
<feature type="domain" description="Atg6 BARA" evidence="3">
    <location>
        <begin position="222"/>
        <end position="398"/>
    </location>
</feature>
<dbReference type="AlphaFoldDB" id="A0A0P1B8B7"/>
<feature type="coiled-coil region" evidence="2">
    <location>
        <begin position="99"/>
        <end position="186"/>
    </location>
</feature>
<dbReference type="Gene3D" id="1.10.418.40">
    <property type="entry name" value="Autophagy protein 6/Beclin 1"/>
    <property type="match status" value="1"/>
</dbReference>
<protein>
    <submittedName>
        <fullName evidence="5">Beclin-like protein</fullName>
    </submittedName>
</protein>
<dbReference type="GO" id="GO:0043548">
    <property type="term" value="F:phosphatidylinositol 3-kinase binding"/>
    <property type="evidence" value="ECO:0007669"/>
    <property type="project" value="TreeGrafter"/>
</dbReference>
<dbReference type="Proteomes" id="UP000054845">
    <property type="component" value="Unassembled WGS sequence"/>
</dbReference>
<keyword evidence="2" id="KW-0175">Coiled coil</keyword>
<dbReference type="EMBL" id="CCYA01000065">
    <property type="protein sequence ID" value="CEH11745.1"/>
    <property type="molecule type" value="Genomic_DNA"/>
</dbReference>
<dbReference type="GO" id="GO:0045324">
    <property type="term" value="P:late endosome to vacuole transport"/>
    <property type="evidence" value="ECO:0007669"/>
    <property type="project" value="TreeGrafter"/>
</dbReference>
<evidence type="ECO:0000259" key="4">
    <source>
        <dbReference type="Pfam" id="PF17675"/>
    </source>
</evidence>
<name>A0A0P1B8B7_9BASI</name>
<dbReference type="InterPro" id="IPR040455">
    <property type="entry name" value="Atg6_BARA"/>
</dbReference>
<accession>A0A0P1B8B7</accession>
<dbReference type="GO" id="GO:0006995">
    <property type="term" value="P:cellular response to nitrogen starvation"/>
    <property type="evidence" value="ECO:0007669"/>
    <property type="project" value="TreeGrafter"/>
</dbReference>